<gene>
    <name evidence="2" type="ordered locus">LOC_Os03g23940</name>
</gene>
<organism evidence="2">
    <name type="scientific">Oryza sativa subsp. japonica</name>
    <name type="common">Rice</name>
    <dbReference type="NCBI Taxonomy" id="39947"/>
    <lineage>
        <taxon>Eukaryota</taxon>
        <taxon>Viridiplantae</taxon>
        <taxon>Streptophyta</taxon>
        <taxon>Embryophyta</taxon>
        <taxon>Tracheophyta</taxon>
        <taxon>Spermatophyta</taxon>
        <taxon>Magnoliopsida</taxon>
        <taxon>Liliopsida</taxon>
        <taxon>Poales</taxon>
        <taxon>Poaceae</taxon>
        <taxon>BOP clade</taxon>
        <taxon>Oryzoideae</taxon>
        <taxon>Oryzeae</taxon>
        <taxon>Oryzinae</taxon>
        <taxon>Oryza</taxon>
        <taxon>Oryza sativa</taxon>
    </lineage>
</organism>
<feature type="region of interest" description="Disordered" evidence="1">
    <location>
        <begin position="131"/>
        <end position="154"/>
    </location>
</feature>
<reference evidence="2" key="1">
    <citation type="journal article" date="2005" name="Genome Res.">
        <title>Sequence, annotation, and analysis of synteny between rice chromosome 3 and diverged grass species.</title>
        <authorList>
            <consortium name="Rice Chromosome 3 Sequencing Consortium"/>
            <person name="Buell C.R."/>
            <person name="Yuan Q."/>
            <person name="Ouyang S."/>
            <person name="Liu J."/>
            <person name="Zhu W."/>
            <person name="Wang A."/>
            <person name="Maiti R."/>
            <person name="Haas B."/>
            <person name="Wortman J."/>
            <person name="Pertea M."/>
            <person name="Jones K.M."/>
            <person name="Kim M."/>
            <person name="Overton L."/>
            <person name="Tsitrin T."/>
            <person name="Fadrosh D."/>
            <person name="Bera J."/>
            <person name="Weaver B."/>
            <person name="Jin S."/>
            <person name="Johri S."/>
            <person name="Reardon M."/>
            <person name="Webb K."/>
            <person name="Hill J."/>
            <person name="Moffat K."/>
            <person name="Tallon L."/>
            <person name="Van Aken S."/>
            <person name="Lewis M."/>
            <person name="Utterback T."/>
            <person name="Feldblyum T."/>
            <person name="Zismann V."/>
            <person name="Iobst S."/>
            <person name="Hsiao J."/>
            <person name="de Vazeille A.R."/>
            <person name="Salzberg S.L."/>
            <person name="White O."/>
            <person name="Fraser C."/>
            <person name="Yu Y."/>
            <person name="Kim H."/>
            <person name="Rambo T."/>
            <person name="Currie J."/>
            <person name="Collura K."/>
            <person name="Kernodle-Thompson S."/>
            <person name="Wei F."/>
            <person name="Kudrna K."/>
            <person name="Ammiraju J.S."/>
            <person name="Luo M."/>
            <person name="Goicoechea J.L."/>
            <person name="Wing R.A."/>
            <person name="Henry D."/>
            <person name="Oates R."/>
            <person name="Palmer M."/>
            <person name="Pries G."/>
            <person name="Saski C."/>
            <person name="Simmons J."/>
            <person name="Soderlund C."/>
            <person name="Nelson W."/>
            <person name="de la Bastide M."/>
            <person name="Spiegel L."/>
            <person name="Nascimento L."/>
            <person name="Huang E."/>
            <person name="Preston R."/>
            <person name="Zutavern T."/>
            <person name="Palmer L."/>
            <person name="O'Shaughnessy A."/>
            <person name="Dike S."/>
            <person name="McCombie W.R."/>
            <person name="Minx P."/>
            <person name="Cordum H."/>
            <person name="Wilson R."/>
            <person name="Jin W."/>
            <person name="Lee H.R."/>
            <person name="Jiang J."/>
            <person name="Jackson S."/>
        </authorList>
    </citation>
    <scope>NUCLEOTIDE SEQUENCE [LARGE SCALE GENOMIC DNA]</scope>
</reference>
<dbReference type="EMBL" id="DP000009">
    <property type="protein sequence ID" value="ABF96008.1"/>
    <property type="molecule type" value="Genomic_DNA"/>
</dbReference>
<protein>
    <submittedName>
        <fullName evidence="2">Expressed protein</fullName>
    </submittedName>
</protein>
<feature type="compositionally biased region" description="Acidic residues" evidence="1">
    <location>
        <begin position="140"/>
        <end position="154"/>
    </location>
</feature>
<proteinExistence type="predicted"/>
<accession>Q10LA1</accession>
<name>Q10LA1_ORYSJ</name>
<dbReference type="AlphaFoldDB" id="Q10LA1"/>
<evidence type="ECO:0000256" key="1">
    <source>
        <dbReference type="SAM" id="MobiDB-lite"/>
    </source>
</evidence>
<reference evidence="2" key="2">
    <citation type="submission" date="2006-06" db="EMBL/GenBank/DDBJ databases">
        <authorList>
            <person name="Buell R."/>
            <person name="Wing R.A."/>
            <person name="McCombie W.A."/>
            <person name="Ouyang S."/>
        </authorList>
    </citation>
    <scope>NUCLEOTIDE SEQUENCE</scope>
</reference>
<evidence type="ECO:0000313" key="2">
    <source>
        <dbReference type="EMBL" id="ABF96008.1"/>
    </source>
</evidence>
<sequence length="278" mass="29836">MANVYDSQALGPHKLVFFSEIVASPPSSAAPAVTLRLLVLMAYRSSYGDDDDDDGGGDVDTMEDVSCRVPLRDLTMARGGDGDDVGAVRAAAAERAFGELVAGLEHPTLRPEVETEVPRAAARVLARCEGRAEEEKGDWGDGDDADAFLSDDDDDEGAQFAARPYGGAMLREGGPSDGTLLLSGFATRSDGPELDDQLELTPRDIRRLVRMALKGKNVERDEAYQRALDGGTPVSPESLAAMLDQALQSVRQQPPQQQQNCQNTTRDGGVVRRMHTGF</sequence>